<dbReference type="Gene3D" id="1.10.260.40">
    <property type="entry name" value="lambda repressor-like DNA-binding domains"/>
    <property type="match status" value="1"/>
</dbReference>
<dbReference type="SMART" id="SM00530">
    <property type="entry name" value="HTH_XRE"/>
    <property type="match status" value="1"/>
</dbReference>
<comment type="caution">
    <text evidence="3">The sequence shown here is derived from an EMBL/GenBank/DDBJ whole genome shotgun (WGS) entry which is preliminary data.</text>
</comment>
<dbReference type="CDD" id="cd00093">
    <property type="entry name" value="HTH_XRE"/>
    <property type="match status" value="1"/>
</dbReference>
<dbReference type="InterPro" id="IPR041413">
    <property type="entry name" value="MLTR_LBD"/>
</dbReference>
<dbReference type="Pfam" id="PF17765">
    <property type="entry name" value="MLTR_LBD"/>
    <property type="match status" value="1"/>
</dbReference>
<dbReference type="PROSITE" id="PS50943">
    <property type="entry name" value="HTH_CROC1"/>
    <property type="match status" value="1"/>
</dbReference>
<dbReference type="SUPFAM" id="SSF47413">
    <property type="entry name" value="lambda repressor-like DNA-binding domains"/>
    <property type="match status" value="1"/>
</dbReference>
<keyword evidence="4" id="KW-1185">Reference proteome</keyword>
<dbReference type="PANTHER" id="PTHR35010">
    <property type="entry name" value="BLL4672 PROTEIN-RELATED"/>
    <property type="match status" value="1"/>
</dbReference>
<dbReference type="InterPro" id="IPR010982">
    <property type="entry name" value="Lambda_DNA-bd_dom_sf"/>
</dbReference>
<feature type="domain" description="HTH cro/C1-type" evidence="2">
    <location>
        <begin position="24"/>
        <end position="71"/>
    </location>
</feature>
<name>A0ABP7SF74_9PSEU</name>
<organism evidence="3 4">
    <name type="scientific">Allokutzneria multivorans</name>
    <dbReference type="NCBI Taxonomy" id="1142134"/>
    <lineage>
        <taxon>Bacteria</taxon>
        <taxon>Bacillati</taxon>
        <taxon>Actinomycetota</taxon>
        <taxon>Actinomycetes</taxon>
        <taxon>Pseudonocardiales</taxon>
        <taxon>Pseudonocardiaceae</taxon>
        <taxon>Allokutzneria</taxon>
    </lineage>
</organism>
<dbReference type="EMBL" id="BAABAL010000012">
    <property type="protein sequence ID" value="GAA4011004.1"/>
    <property type="molecule type" value="Genomic_DNA"/>
</dbReference>
<reference evidence="4" key="1">
    <citation type="journal article" date="2019" name="Int. J. Syst. Evol. Microbiol.">
        <title>The Global Catalogue of Microorganisms (GCM) 10K type strain sequencing project: providing services to taxonomists for standard genome sequencing and annotation.</title>
        <authorList>
            <consortium name="The Broad Institute Genomics Platform"/>
            <consortium name="The Broad Institute Genome Sequencing Center for Infectious Disease"/>
            <person name="Wu L."/>
            <person name="Ma J."/>
        </authorList>
    </citation>
    <scope>NUCLEOTIDE SEQUENCE [LARGE SCALE GENOMIC DNA]</scope>
    <source>
        <strain evidence="4">JCM 17342</strain>
    </source>
</reference>
<dbReference type="InterPro" id="IPR001387">
    <property type="entry name" value="Cro/C1-type_HTH"/>
</dbReference>
<evidence type="ECO:0000313" key="3">
    <source>
        <dbReference type="EMBL" id="GAA4011004.1"/>
    </source>
</evidence>
<dbReference type="Gene3D" id="3.30.450.180">
    <property type="match status" value="1"/>
</dbReference>
<accession>A0ABP7SF74</accession>
<gene>
    <name evidence="3" type="ORF">GCM10022247_36660</name>
</gene>
<sequence>MRARREGLRPRDFGLPTAPRRTPGLRREEVAELAHVSVDYYSRLEQARGPHPSPRVLSALADALRLSAAERAHLFRLGAAPGLPASPKRQVTPSVAAFLNRLPDSAAVVTDAGYDVIAWNALANALLGDLAGEPNIARRWFLGLGHPMEVSEGLSRVAVARLRAASSRYPGDVRISGVVTELTRASAEFRELWAADPVHSPGHCDRTVLHPEAGALELHSDVLTVPDVDQQVVFLTAAGAASRRWLDLAGQRLARQRE</sequence>
<dbReference type="PANTHER" id="PTHR35010:SF2">
    <property type="entry name" value="BLL4672 PROTEIN"/>
    <property type="match status" value="1"/>
</dbReference>
<feature type="region of interest" description="Disordered" evidence="1">
    <location>
        <begin position="1"/>
        <end position="23"/>
    </location>
</feature>
<evidence type="ECO:0000313" key="4">
    <source>
        <dbReference type="Proteomes" id="UP001501747"/>
    </source>
</evidence>
<proteinExistence type="predicted"/>
<protein>
    <submittedName>
        <fullName evidence="3">Helix-turn-helix transcriptional regulator</fullName>
    </submittedName>
</protein>
<dbReference type="Proteomes" id="UP001501747">
    <property type="component" value="Unassembled WGS sequence"/>
</dbReference>
<dbReference type="Pfam" id="PF13560">
    <property type="entry name" value="HTH_31"/>
    <property type="match status" value="1"/>
</dbReference>
<evidence type="ECO:0000256" key="1">
    <source>
        <dbReference type="SAM" id="MobiDB-lite"/>
    </source>
</evidence>
<feature type="compositionally biased region" description="Basic and acidic residues" evidence="1">
    <location>
        <begin position="1"/>
        <end position="12"/>
    </location>
</feature>
<evidence type="ECO:0000259" key="2">
    <source>
        <dbReference type="PROSITE" id="PS50943"/>
    </source>
</evidence>